<name>A0A437M583_9SPHN</name>
<organism evidence="2 3">
    <name type="scientific">Sphingomonas crocodyli</name>
    <dbReference type="NCBI Taxonomy" id="1979270"/>
    <lineage>
        <taxon>Bacteria</taxon>
        <taxon>Pseudomonadati</taxon>
        <taxon>Pseudomonadota</taxon>
        <taxon>Alphaproteobacteria</taxon>
        <taxon>Sphingomonadales</taxon>
        <taxon>Sphingomonadaceae</taxon>
        <taxon>Sphingomonas</taxon>
    </lineage>
</organism>
<sequence>MKFAPLLAAFAAAALTVPAQAVLVDGYSAQLAKLPEIRKQAVIRRAILDNEGACQKVTIVKLQGRWKNLTMWSARCTKGGDYGVFIGPDGSAQARSCADIAKLKTLPACQLPKP</sequence>
<protein>
    <submittedName>
        <fullName evidence="2">Uncharacterized protein</fullName>
    </submittedName>
</protein>
<keyword evidence="3" id="KW-1185">Reference proteome</keyword>
<reference evidence="2 3" key="1">
    <citation type="submission" date="2019-01" db="EMBL/GenBank/DDBJ databases">
        <authorList>
            <person name="Chen W.-M."/>
        </authorList>
    </citation>
    <scope>NUCLEOTIDE SEQUENCE [LARGE SCALE GENOMIC DNA]</scope>
    <source>
        <strain evidence="2 3">CCP-7</strain>
    </source>
</reference>
<evidence type="ECO:0000256" key="1">
    <source>
        <dbReference type="SAM" id="SignalP"/>
    </source>
</evidence>
<dbReference type="OrthoDB" id="7471337at2"/>
<feature type="signal peptide" evidence="1">
    <location>
        <begin position="1"/>
        <end position="21"/>
    </location>
</feature>
<keyword evidence="1" id="KW-0732">Signal</keyword>
<accession>A0A437M583</accession>
<dbReference type="Proteomes" id="UP000282971">
    <property type="component" value="Unassembled WGS sequence"/>
</dbReference>
<comment type="caution">
    <text evidence="2">The sequence shown here is derived from an EMBL/GenBank/DDBJ whole genome shotgun (WGS) entry which is preliminary data.</text>
</comment>
<dbReference type="AlphaFoldDB" id="A0A437M583"/>
<dbReference type="EMBL" id="SACN01000001">
    <property type="protein sequence ID" value="RVT92890.1"/>
    <property type="molecule type" value="Genomic_DNA"/>
</dbReference>
<evidence type="ECO:0000313" key="2">
    <source>
        <dbReference type="EMBL" id="RVT92890.1"/>
    </source>
</evidence>
<feature type="chain" id="PRO_5019300885" evidence="1">
    <location>
        <begin position="22"/>
        <end position="114"/>
    </location>
</feature>
<evidence type="ECO:0000313" key="3">
    <source>
        <dbReference type="Proteomes" id="UP000282971"/>
    </source>
</evidence>
<gene>
    <name evidence="2" type="ORF">EOD43_02960</name>
</gene>
<proteinExistence type="predicted"/>
<dbReference type="RefSeq" id="WP_127740952.1">
    <property type="nucleotide sequence ID" value="NZ_SACN01000001.1"/>
</dbReference>